<dbReference type="OrthoDB" id="159409at2"/>
<dbReference type="SUPFAM" id="SSF56784">
    <property type="entry name" value="HAD-like"/>
    <property type="match status" value="1"/>
</dbReference>
<evidence type="ECO:0000313" key="2">
    <source>
        <dbReference type="Proteomes" id="UP000438699"/>
    </source>
</evidence>
<dbReference type="EMBL" id="WAIE01000003">
    <property type="protein sequence ID" value="KAB1441917.1"/>
    <property type="molecule type" value="Genomic_DNA"/>
</dbReference>
<dbReference type="Proteomes" id="UP000438699">
    <property type="component" value="Unassembled WGS sequence"/>
</dbReference>
<proteinExistence type="predicted"/>
<dbReference type="InterPro" id="IPR036412">
    <property type="entry name" value="HAD-like_sf"/>
</dbReference>
<name>A0A6N6N2W1_9BACT</name>
<accession>A0A6N6N2W1</accession>
<protein>
    <submittedName>
        <fullName evidence="1">ATPase P</fullName>
    </submittedName>
</protein>
<reference evidence="1 2" key="1">
    <citation type="journal article" date="2017" name="Int. J. Syst. Evol. Microbiol.">
        <title>Desulfovibrio senegalensis sp. nov., a mesophilic sulfate reducer isolated from marine sediment.</title>
        <authorList>
            <person name="Thioye A."/>
            <person name="Gam Z.B.A."/>
            <person name="Mbengue M."/>
            <person name="Cayol J.L."/>
            <person name="Joseph-Bartoli M."/>
            <person name="Toure-Kane C."/>
            <person name="Labat M."/>
        </authorList>
    </citation>
    <scope>NUCLEOTIDE SEQUENCE [LARGE SCALE GENOMIC DNA]</scope>
    <source>
        <strain evidence="1 2">DSM 101509</strain>
    </source>
</reference>
<evidence type="ECO:0000313" key="1">
    <source>
        <dbReference type="EMBL" id="KAB1441917.1"/>
    </source>
</evidence>
<dbReference type="RefSeq" id="WP_151151009.1">
    <property type="nucleotide sequence ID" value="NZ_WAIE01000003.1"/>
</dbReference>
<dbReference type="InterPro" id="IPR023214">
    <property type="entry name" value="HAD_sf"/>
</dbReference>
<dbReference type="Gene3D" id="3.40.50.1000">
    <property type="entry name" value="HAD superfamily/HAD-like"/>
    <property type="match status" value="1"/>
</dbReference>
<gene>
    <name evidence="1" type="ORF">F8A88_09195</name>
</gene>
<keyword evidence="2" id="KW-1185">Reference proteome</keyword>
<organism evidence="1 2">
    <name type="scientific">Pseudodesulfovibrio senegalensis</name>
    <dbReference type="NCBI Taxonomy" id="1721087"/>
    <lineage>
        <taxon>Bacteria</taxon>
        <taxon>Pseudomonadati</taxon>
        <taxon>Thermodesulfobacteriota</taxon>
        <taxon>Desulfovibrionia</taxon>
        <taxon>Desulfovibrionales</taxon>
        <taxon>Desulfovibrionaceae</taxon>
    </lineage>
</organism>
<dbReference type="AlphaFoldDB" id="A0A6N6N2W1"/>
<comment type="caution">
    <text evidence="1">The sequence shown here is derived from an EMBL/GenBank/DDBJ whole genome shotgun (WGS) entry which is preliminary data.</text>
</comment>
<sequence>MDIPGFGTLDLDHVVLDFNGTIAEDGELLPGVAERIRALAKTMNVCVVTADTHGTCADKLNGLPCRVSVIGAGDEAHAKLKYVRSLGAERCAAFGNGANDGLMLKDCALGVAVVQTECACAQTIAAADMVATSIDNGLDLLLRPARLLAGLRR</sequence>